<gene>
    <name evidence="1" type="ORF">LGQ90_07155</name>
</gene>
<evidence type="ECO:0000313" key="1">
    <source>
        <dbReference type="EMBL" id="MCB7481036.1"/>
    </source>
</evidence>
<evidence type="ECO:0000313" key="2">
    <source>
        <dbReference type="Proteomes" id="UP001139414"/>
    </source>
</evidence>
<organism evidence="1 2">
    <name type="scientific">Christiangramia sediminis</name>
    <dbReference type="NCBI Taxonomy" id="2881336"/>
    <lineage>
        <taxon>Bacteria</taxon>
        <taxon>Pseudomonadati</taxon>
        <taxon>Bacteroidota</taxon>
        <taxon>Flavobacteriia</taxon>
        <taxon>Flavobacteriales</taxon>
        <taxon>Flavobacteriaceae</taxon>
        <taxon>Christiangramia</taxon>
    </lineage>
</organism>
<protein>
    <recommendedName>
        <fullName evidence="3">TerB family tellurite resistance protein</fullName>
    </recommendedName>
</protein>
<dbReference type="Proteomes" id="UP001139414">
    <property type="component" value="Unassembled WGS sequence"/>
</dbReference>
<dbReference type="RefSeq" id="WP_229339606.1">
    <property type="nucleotide sequence ID" value="NZ_JAJBZG010000002.1"/>
</dbReference>
<keyword evidence="2" id="KW-1185">Reference proteome</keyword>
<name>A0A9X1LII1_9FLAO</name>
<dbReference type="AlphaFoldDB" id="A0A9X1LII1"/>
<comment type="caution">
    <text evidence="1">The sequence shown here is derived from an EMBL/GenBank/DDBJ whole genome shotgun (WGS) entry which is preliminary data.</text>
</comment>
<dbReference type="EMBL" id="JAJBZG010000002">
    <property type="protein sequence ID" value="MCB7481036.1"/>
    <property type="molecule type" value="Genomic_DNA"/>
</dbReference>
<evidence type="ECO:0008006" key="3">
    <source>
        <dbReference type="Google" id="ProtNLM"/>
    </source>
</evidence>
<proteinExistence type="predicted"/>
<sequence length="138" mass="16314">MKHIDPVQNLFYQKLGELFYAIAAADKVVREEEFKMLKDLVLSRWIDIDDYIDSFGTDSAYQMEIVFEWFDYEGVDAQECYESFREFMLEHQELFTEKRKKLILETASKIARVFSGINKSELVILSKLDALFKKTSKN</sequence>
<accession>A0A9X1LII1</accession>
<reference evidence="1" key="1">
    <citation type="submission" date="2021-10" db="EMBL/GenBank/DDBJ databases">
        <title>Gramella sp. ASW11-100T, isolated from marine sediment.</title>
        <authorList>
            <person name="Xia C."/>
        </authorList>
    </citation>
    <scope>NUCLEOTIDE SEQUENCE</scope>
    <source>
        <strain evidence="1">ASW11-100</strain>
    </source>
</reference>